<sequence length="59" mass="6422">MTFDLEQIEEAMADYCGFCTECGAQRSCCEPDARNYPCEECGANAVFGAEELVIMGLVS</sequence>
<evidence type="ECO:0000313" key="1">
    <source>
        <dbReference type="EMBL" id="GAG86975.1"/>
    </source>
</evidence>
<dbReference type="AlphaFoldDB" id="X1AW68"/>
<gene>
    <name evidence="1" type="ORF">S01H4_34373</name>
</gene>
<comment type="caution">
    <text evidence="1">The sequence shown here is derived from an EMBL/GenBank/DDBJ whole genome shotgun (WGS) entry which is preliminary data.</text>
</comment>
<accession>X1AW68</accession>
<organism evidence="1">
    <name type="scientific">marine sediment metagenome</name>
    <dbReference type="NCBI Taxonomy" id="412755"/>
    <lineage>
        <taxon>unclassified sequences</taxon>
        <taxon>metagenomes</taxon>
        <taxon>ecological metagenomes</taxon>
    </lineage>
</organism>
<proteinExistence type="predicted"/>
<protein>
    <submittedName>
        <fullName evidence="1">Uncharacterized protein</fullName>
    </submittedName>
</protein>
<dbReference type="EMBL" id="BART01018182">
    <property type="protein sequence ID" value="GAG86975.1"/>
    <property type="molecule type" value="Genomic_DNA"/>
</dbReference>
<name>X1AW68_9ZZZZ</name>
<reference evidence="1" key="1">
    <citation type="journal article" date="2014" name="Front. Microbiol.">
        <title>High frequency of phylogenetically diverse reductive dehalogenase-homologous genes in deep subseafloor sedimentary metagenomes.</title>
        <authorList>
            <person name="Kawai M."/>
            <person name="Futagami T."/>
            <person name="Toyoda A."/>
            <person name="Takaki Y."/>
            <person name="Nishi S."/>
            <person name="Hori S."/>
            <person name="Arai W."/>
            <person name="Tsubouchi T."/>
            <person name="Morono Y."/>
            <person name="Uchiyama I."/>
            <person name="Ito T."/>
            <person name="Fujiyama A."/>
            <person name="Inagaki F."/>
            <person name="Takami H."/>
        </authorList>
    </citation>
    <scope>NUCLEOTIDE SEQUENCE</scope>
    <source>
        <strain evidence="1">Expedition CK06-06</strain>
    </source>
</reference>